<sequence length="922" mass="99094">MGSEPEAGLLGRTDELALTEALLAGHSPTGPSLFLYGEAGVGKTSLLDAAAVQAEAAGMRVLRASGAQSEAEVSYSVVNQLFYALRERADRLADDQRDALHGVFGLAQAASLDPLVVSMAVLALLGEIAAERPVLLIVDDVPWLDRASATVLGFVARRLADTPVVFLAAARTGTPRCFDSSGLPEREIGPLAEQPAATLLDTRHPDVAPPVRRRVLDEAAGNPLALCELPVALTERQRRGHELLPAFLPLSRRLEAAFAPAIERLPAQTRHLLLLATLAPNASPAELLPATGSADVNNLGPARQAGLIVADPVSSRMSFRPPLIRSAIVQLSSPAERRSAHHTLAELADDPSSRAFHMAEATTGPDEATAHALEQAFLADFRRGGSAAAVTALVRAAQLSPQPADRVRRLIEAAYLASSTGPLDQVPHLLAAARKADDARSVSGTRSGSVFAAATAVYLLHAEGDVDGAYRLLVRALDDADTAETTSAWIDDLLYALLFVCVYAARPKVWDLLKTALARFDPSDATPLRLCYDAFTHPDRTHTTVREGLARAFAALPTDSAPRGLIPLTFAAVWLDALSDYRHLVRRMIEQERDGGAIALVLTGLLMLSTDSYHHGQWDESETLAREGLDLAANYGYVLLKAPLRNRLALIAAARGNADRARTLTDEVMSWAAPRGLGVTQAFARQVRAVADLAEGDYADAYAQTVWISRPGVLGTGIPARWMVLDLVEADVRTGRIEEARAHVAAARQNGVPRYSTHTALIAAGSAALAADDDQAGPLFEAALSLPDADRWPWEHARVHLAYGQWLRRTRDTTRARLHLREATETFERLGARPWAQRAHNELRASGVATTTRPDTHTSLTAQELQIARLAATGLTNKQIGQQLFLSHRTVGAHLHRLYPKLGITSRAALRDALETISPDDE</sequence>
<dbReference type="PROSITE" id="PS50043">
    <property type="entry name" value="HTH_LUXR_2"/>
    <property type="match status" value="1"/>
</dbReference>
<evidence type="ECO:0000259" key="3">
    <source>
        <dbReference type="PROSITE" id="PS50043"/>
    </source>
</evidence>
<comment type="caution">
    <text evidence="4">The sequence shown here is derived from an EMBL/GenBank/DDBJ whole genome shotgun (WGS) entry which is preliminary data.</text>
</comment>
<dbReference type="InterPro" id="IPR000792">
    <property type="entry name" value="Tscrpt_reg_LuxR_C"/>
</dbReference>
<evidence type="ECO:0000313" key="4">
    <source>
        <dbReference type="EMBL" id="GAA4244760.1"/>
    </source>
</evidence>
<dbReference type="Pfam" id="PF13191">
    <property type="entry name" value="AAA_16"/>
    <property type="match status" value="1"/>
</dbReference>
<dbReference type="InterPro" id="IPR036388">
    <property type="entry name" value="WH-like_DNA-bd_sf"/>
</dbReference>
<dbReference type="CDD" id="cd06170">
    <property type="entry name" value="LuxR_C_like"/>
    <property type="match status" value="1"/>
</dbReference>
<dbReference type="PANTHER" id="PTHR16305:SF35">
    <property type="entry name" value="TRANSCRIPTIONAL ACTIVATOR DOMAIN"/>
    <property type="match status" value="1"/>
</dbReference>
<dbReference type="SMART" id="SM00382">
    <property type="entry name" value="AAA"/>
    <property type="match status" value="1"/>
</dbReference>
<reference evidence="5" key="1">
    <citation type="journal article" date="2019" name="Int. J. Syst. Evol. Microbiol.">
        <title>The Global Catalogue of Microorganisms (GCM) 10K type strain sequencing project: providing services to taxonomists for standard genome sequencing and annotation.</title>
        <authorList>
            <consortium name="The Broad Institute Genomics Platform"/>
            <consortium name="The Broad Institute Genome Sequencing Center for Infectious Disease"/>
            <person name="Wu L."/>
            <person name="Ma J."/>
        </authorList>
    </citation>
    <scope>NUCLEOTIDE SEQUENCE [LARGE SCALE GENOMIC DNA]</scope>
    <source>
        <strain evidence="5">JCM 17441</strain>
    </source>
</reference>
<dbReference type="SUPFAM" id="SSF52540">
    <property type="entry name" value="P-loop containing nucleoside triphosphate hydrolases"/>
    <property type="match status" value="1"/>
</dbReference>
<dbReference type="InterPro" id="IPR011990">
    <property type="entry name" value="TPR-like_helical_dom_sf"/>
</dbReference>
<dbReference type="RefSeq" id="WP_345121519.1">
    <property type="nucleotide sequence ID" value="NZ_BAABAT010000002.1"/>
</dbReference>
<dbReference type="SMART" id="SM00421">
    <property type="entry name" value="HTH_LUXR"/>
    <property type="match status" value="1"/>
</dbReference>
<dbReference type="SUPFAM" id="SSF46894">
    <property type="entry name" value="C-terminal effector domain of the bipartite response regulators"/>
    <property type="match status" value="1"/>
</dbReference>
<gene>
    <name evidence="4" type="ORF">GCM10022255_009090</name>
</gene>
<dbReference type="Gene3D" id="1.10.10.10">
    <property type="entry name" value="Winged helix-like DNA-binding domain superfamily/Winged helix DNA-binding domain"/>
    <property type="match status" value="1"/>
</dbReference>
<organism evidence="4 5">
    <name type="scientific">Dactylosporangium darangshiense</name>
    <dbReference type="NCBI Taxonomy" id="579108"/>
    <lineage>
        <taxon>Bacteria</taxon>
        <taxon>Bacillati</taxon>
        <taxon>Actinomycetota</taxon>
        <taxon>Actinomycetes</taxon>
        <taxon>Micromonosporales</taxon>
        <taxon>Micromonosporaceae</taxon>
        <taxon>Dactylosporangium</taxon>
    </lineage>
</organism>
<dbReference type="PROSITE" id="PS00622">
    <property type="entry name" value="HTH_LUXR_1"/>
    <property type="match status" value="1"/>
</dbReference>
<name>A0ABP8CY18_9ACTN</name>
<keyword evidence="1" id="KW-0547">Nucleotide-binding</keyword>
<dbReference type="InterPro" id="IPR041664">
    <property type="entry name" value="AAA_16"/>
</dbReference>
<feature type="domain" description="HTH luxR-type" evidence="3">
    <location>
        <begin position="853"/>
        <end position="918"/>
    </location>
</feature>
<dbReference type="Pfam" id="PF00196">
    <property type="entry name" value="GerE"/>
    <property type="match status" value="1"/>
</dbReference>
<keyword evidence="5" id="KW-1185">Reference proteome</keyword>
<dbReference type="Gene3D" id="1.25.40.10">
    <property type="entry name" value="Tetratricopeptide repeat domain"/>
    <property type="match status" value="1"/>
</dbReference>
<dbReference type="Gene3D" id="3.40.50.300">
    <property type="entry name" value="P-loop containing nucleotide triphosphate hydrolases"/>
    <property type="match status" value="1"/>
</dbReference>
<dbReference type="InterPro" id="IPR027417">
    <property type="entry name" value="P-loop_NTPase"/>
</dbReference>
<evidence type="ECO:0000256" key="1">
    <source>
        <dbReference type="ARBA" id="ARBA00022741"/>
    </source>
</evidence>
<dbReference type="Proteomes" id="UP001500620">
    <property type="component" value="Unassembled WGS sequence"/>
</dbReference>
<evidence type="ECO:0000313" key="5">
    <source>
        <dbReference type="Proteomes" id="UP001500620"/>
    </source>
</evidence>
<evidence type="ECO:0000256" key="2">
    <source>
        <dbReference type="ARBA" id="ARBA00022840"/>
    </source>
</evidence>
<dbReference type="InterPro" id="IPR003593">
    <property type="entry name" value="AAA+_ATPase"/>
</dbReference>
<dbReference type="PRINTS" id="PR00038">
    <property type="entry name" value="HTHLUXR"/>
</dbReference>
<dbReference type="EMBL" id="BAABAT010000002">
    <property type="protein sequence ID" value="GAA4244760.1"/>
    <property type="molecule type" value="Genomic_DNA"/>
</dbReference>
<keyword evidence="2" id="KW-0067">ATP-binding</keyword>
<proteinExistence type="predicted"/>
<protein>
    <submittedName>
        <fullName evidence="4">LuxR family transcriptional regulator</fullName>
    </submittedName>
</protein>
<accession>A0ABP8CY18</accession>
<dbReference type="PANTHER" id="PTHR16305">
    <property type="entry name" value="TESTICULAR SOLUBLE ADENYLYL CYCLASE"/>
    <property type="match status" value="1"/>
</dbReference>
<dbReference type="InterPro" id="IPR016032">
    <property type="entry name" value="Sig_transdc_resp-reg_C-effctor"/>
</dbReference>